<dbReference type="EMBL" id="JAQIHS010000011">
    <property type="protein sequence ID" value="MDN4368718.1"/>
    <property type="molecule type" value="Genomic_DNA"/>
</dbReference>
<evidence type="ECO:0000256" key="3">
    <source>
        <dbReference type="SAM" id="MobiDB-lite"/>
    </source>
</evidence>
<name>A0AAW7LUN9_9ENTR</name>
<dbReference type="Proteomes" id="UP001169985">
    <property type="component" value="Unassembled WGS sequence"/>
</dbReference>
<sequence>MSQAVITKVFTEWKAQQAINNQPVTLDEFIFAYIPGLDTDKPIDNTETMPAADKIVDRLPVSKTGVVNENSVVYSVTLGADVGDYDFNWIGLANKATGTLAMIIHAPTQRKIKNANGQQGNVLVRSMLMEYSGAREATEITTPAETWQIDFTARLAAMDGRQRRENIDLYGAAAFFDSGYLVAKTGNQFFVTKGVGYVAGLRAELPADLNINASAKPTKVWLDVSWTGTLTSEWAVQSKITVAADLADYVLGGVQHYVFAVASIDAAGNITDLRPKGTLNDQAASDALKKHEKSRNHPDATTSEKGFTQLSSATDSASEELAATSKAVKIAMDNANARLAKERNGADIPNPPLFVQNIGLQETVNKAAGALQKDQNGADVPQPDWFVRNIGASRAFSGSVSIGGGGNWTTAEFIVWLENQGAFNHPYWMCKGSWSYGENRSITDTGCGIIQLAGAVVEVLGVRGAMTIRVTTATASTGGVTSAQFTYTNHGDDYWPGWRRDFNTANKPTSEDVGALPMTGGYLWGELCFLFQGERNQAGCLIKHVDVNKVLACGYGYYQDRFDIHFYDEKGGWVSNPFTVSRNGNVTVTGNLSAAAVLDAGQRVYSPNNPQPISFAGYATQSWVLQNFVQNIRQSGVAYIDAEKNSGQRLVPAGGVLIGSQVNGEWDNNEGFYYTWIQQNINGNWLTIGRV</sequence>
<dbReference type="AlphaFoldDB" id="A0AAW7LUN9"/>
<dbReference type="InterPro" id="IPR022225">
    <property type="entry name" value="Phage_tail_fibre_N"/>
</dbReference>
<accession>A0AAW7LUN9</accession>
<proteinExistence type="predicted"/>
<dbReference type="PANTHER" id="PTHR35191">
    <property type="entry name" value="PROPHAGE SIDE TAIL FIBER PROTEIN HOMOLOG STFQ-RELATED"/>
    <property type="match status" value="1"/>
</dbReference>
<evidence type="ECO:0000313" key="6">
    <source>
        <dbReference type="Proteomes" id="UP001169985"/>
    </source>
</evidence>
<feature type="domain" description="Phage tail fibre protein N-terminal" evidence="4">
    <location>
        <begin position="3"/>
        <end position="157"/>
    </location>
</feature>
<evidence type="ECO:0000256" key="1">
    <source>
        <dbReference type="ARBA" id="ARBA00004328"/>
    </source>
</evidence>
<feature type="compositionally biased region" description="Polar residues" evidence="3">
    <location>
        <begin position="299"/>
        <end position="314"/>
    </location>
</feature>
<dbReference type="Pfam" id="PF12571">
    <property type="entry name" value="Phage_tail_fib"/>
    <property type="match status" value="1"/>
</dbReference>
<dbReference type="PANTHER" id="PTHR35191:SF1">
    <property type="entry name" value="PROPHAGE SIDE TAIL FIBER PROTEIN HOMOLOG STFQ-RELATED"/>
    <property type="match status" value="1"/>
</dbReference>
<keyword evidence="2" id="KW-0945">Host-virus interaction</keyword>
<feature type="region of interest" description="Disordered" evidence="3">
    <location>
        <begin position="284"/>
        <end position="314"/>
    </location>
</feature>
<evidence type="ECO:0000259" key="4">
    <source>
        <dbReference type="Pfam" id="PF12571"/>
    </source>
</evidence>
<comment type="subcellular location">
    <subcellularLocation>
        <location evidence="1">Virion</location>
    </subcellularLocation>
</comment>
<organism evidence="5 6">
    <name type="scientific">Citrobacter portucalensis</name>
    <dbReference type="NCBI Taxonomy" id="1639133"/>
    <lineage>
        <taxon>Bacteria</taxon>
        <taxon>Pseudomonadati</taxon>
        <taxon>Pseudomonadota</taxon>
        <taxon>Gammaproteobacteria</taxon>
        <taxon>Enterobacterales</taxon>
        <taxon>Enterobacteriaceae</taxon>
        <taxon>Citrobacter</taxon>
        <taxon>Citrobacter freundii complex</taxon>
    </lineage>
</organism>
<protein>
    <submittedName>
        <fullName evidence="5">Phage tail protein</fullName>
    </submittedName>
</protein>
<dbReference type="InterPro" id="IPR005068">
    <property type="entry name" value="Phage_lambda_Stf-r2"/>
</dbReference>
<reference evidence="5" key="2">
    <citation type="submission" date="2023-01" db="EMBL/GenBank/DDBJ databases">
        <authorList>
            <person name="Hamerlinck H."/>
            <person name="Aerssens A."/>
            <person name="Boelens J."/>
            <person name="Messiaen A.-S."/>
            <person name="Vandendriessche S."/>
            <person name="Velghe A."/>
            <person name="Verhasselt B."/>
            <person name="Leroux-Roels I."/>
        </authorList>
    </citation>
    <scope>NUCLEOTIDE SEQUENCE</scope>
    <source>
        <strain evidence="5">UZG-GERCF-220920-Env23</strain>
    </source>
</reference>
<evidence type="ECO:0000313" key="5">
    <source>
        <dbReference type="EMBL" id="MDN4368718.1"/>
    </source>
</evidence>
<dbReference type="GO" id="GO:0046718">
    <property type="term" value="P:symbiont entry into host cell"/>
    <property type="evidence" value="ECO:0007669"/>
    <property type="project" value="InterPro"/>
</dbReference>
<comment type="caution">
    <text evidence="5">The sequence shown here is derived from an EMBL/GenBank/DDBJ whole genome shotgun (WGS) entry which is preliminary data.</text>
</comment>
<dbReference type="Pfam" id="PF03406">
    <property type="entry name" value="Phage_fiber_2"/>
    <property type="match status" value="1"/>
</dbReference>
<gene>
    <name evidence="5" type="ORF">PEY55_10530</name>
</gene>
<evidence type="ECO:0000256" key="2">
    <source>
        <dbReference type="ARBA" id="ARBA00022581"/>
    </source>
</evidence>
<dbReference type="InterPro" id="IPR051934">
    <property type="entry name" value="Phage_Tail_Fiber_Structural"/>
</dbReference>
<dbReference type="GO" id="GO:0019062">
    <property type="term" value="P:virion attachment to host cell"/>
    <property type="evidence" value="ECO:0007669"/>
    <property type="project" value="InterPro"/>
</dbReference>
<reference evidence="5" key="1">
    <citation type="journal article" date="2023" name="Antimicrob Resist Infect Control">
        <title>Sanitary installations and wastewater plumbing as reservoir for the long-term circulation and transmission of carbapenemase producing Citrobacter freundii clones in a hospital setting.</title>
        <authorList>
            <person name="Hamerlinck H."/>
            <person name="Aerssens A."/>
            <person name="Boelens J."/>
            <person name="Dehaene A."/>
            <person name="McMahon M."/>
            <person name="Messiaen A.S."/>
            <person name="Vandendriessche S."/>
            <person name="Velghe A."/>
            <person name="Leroux-Roels I."/>
            <person name="Verhasselt B."/>
        </authorList>
    </citation>
    <scope>NUCLEOTIDE SEQUENCE</scope>
    <source>
        <strain evidence="5">UZG-GERCF-220920-Env23</strain>
    </source>
</reference>